<sequence length="26" mass="2606">MMDFKMVVAGSSGVPLGSTLTSTSTT</sequence>
<evidence type="ECO:0000313" key="2">
    <source>
        <dbReference type="Proteomes" id="UP000636709"/>
    </source>
</evidence>
<protein>
    <submittedName>
        <fullName evidence="1">Uncharacterized protein</fullName>
    </submittedName>
</protein>
<keyword evidence="2" id="KW-1185">Reference proteome</keyword>
<proteinExistence type="predicted"/>
<comment type="caution">
    <text evidence="1">The sequence shown here is derived from an EMBL/GenBank/DDBJ whole genome shotgun (WGS) entry which is preliminary data.</text>
</comment>
<dbReference type="EMBL" id="JACEFO010001706">
    <property type="protein sequence ID" value="KAF8718657.1"/>
    <property type="molecule type" value="Genomic_DNA"/>
</dbReference>
<evidence type="ECO:0000313" key="1">
    <source>
        <dbReference type="EMBL" id="KAF8718657.1"/>
    </source>
</evidence>
<gene>
    <name evidence="1" type="ORF">HU200_024956</name>
</gene>
<dbReference type="Proteomes" id="UP000636709">
    <property type="component" value="Unassembled WGS sequence"/>
</dbReference>
<organism evidence="1 2">
    <name type="scientific">Digitaria exilis</name>
    <dbReference type="NCBI Taxonomy" id="1010633"/>
    <lineage>
        <taxon>Eukaryota</taxon>
        <taxon>Viridiplantae</taxon>
        <taxon>Streptophyta</taxon>
        <taxon>Embryophyta</taxon>
        <taxon>Tracheophyta</taxon>
        <taxon>Spermatophyta</taxon>
        <taxon>Magnoliopsida</taxon>
        <taxon>Liliopsida</taxon>
        <taxon>Poales</taxon>
        <taxon>Poaceae</taxon>
        <taxon>PACMAD clade</taxon>
        <taxon>Panicoideae</taxon>
        <taxon>Panicodae</taxon>
        <taxon>Paniceae</taxon>
        <taxon>Anthephorinae</taxon>
        <taxon>Digitaria</taxon>
    </lineage>
</organism>
<dbReference type="AlphaFoldDB" id="A0A835C9A2"/>
<reference evidence="1" key="1">
    <citation type="submission" date="2020-07" db="EMBL/GenBank/DDBJ databases">
        <title>Genome sequence and genetic diversity analysis of an under-domesticated orphan crop, white fonio (Digitaria exilis).</title>
        <authorList>
            <person name="Bennetzen J.L."/>
            <person name="Chen S."/>
            <person name="Ma X."/>
            <person name="Wang X."/>
            <person name="Yssel A.E.J."/>
            <person name="Chaluvadi S.R."/>
            <person name="Johnson M."/>
            <person name="Gangashetty P."/>
            <person name="Hamidou F."/>
            <person name="Sanogo M.D."/>
            <person name="Zwaenepoel A."/>
            <person name="Wallace J."/>
            <person name="Van De Peer Y."/>
            <person name="Van Deynze A."/>
        </authorList>
    </citation>
    <scope>NUCLEOTIDE SEQUENCE</scope>
    <source>
        <tissue evidence="1">Leaves</tissue>
    </source>
</reference>
<accession>A0A835C9A2</accession>
<name>A0A835C9A2_9POAL</name>